<feature type="domain" description="HU" evidence="2">
    <location>
        <begin position="8"/>
        <end position="120"/>
    </location>
</feature>
<dbReference type="AlphaFoldDB" id="A0A137RLA1"/>
<reference evidence="4" key="1">
    <citation type="submission" date="2014-10" db="EMBL/GenBank/DDBJ databases">
        <title>Genome sequencing of Vitellibacter sp. D-24.</title>
        <authorList>
            <person name="Thevarajoo S."/>
            <person name="Selvaratnam C."/>
            <person name="Goh K.M."/>
            <person name="Chong C.S."/>
        </authorList>
    </citation>
    <scope>NUCLEOTIDE SEQUENCE [LARGE SCALE GENOMIC DNA]</scope>
    <source>
        <strain evidence="4">D-24</strain>
    </source>
</reference>
<dbReference type="STRING" id="1548749.LS48_00375"/>
<dbReference type="GO" id="GO:0003677">
    <property type="term" value="F:DNA binding"/>
    <property type="evidence" value="ECO:0007669"/>
    <property type="project" value="UniProtKB-KW"/>
</dbReference>
<keyword evidence="1 3" id="KW-0238">DNA-binding</keyword>
<gene>
    <name evidence="3" type="ORF">LS48_00375</name>
</gene>
<comment type="caution">
    <text evidence="3">The sequence shown here is derived from an EMBL/GenBank/DDBJ whole genome shotgun (WGS) entry which is preliminary data.</text>
</comment>
<dbReference type="InterPro" id="IPR041607">
    <property type="entry name" value="HU-HIG"/>
</dbReference>
<proteinExistence type="predicted"/>
<protein>
    <submittedName>
        <fullName evidence="3">DNA-binding protein</fullName>
    </submittedName>
</protein>
<accession>A0A137RLA1</accession>
<dbReference type="OrthoDB" id="9809801at2"/>
<dbReference type="Proteomes" id="UP000070138">
    <property type="component" value="Unassembled WGS sequence"/>
</dbReference>
<dbReference type="RefSeq" id="WP_062618844.1">
    <property type="nucleotide sequence ID" value="NZ_JRWG01000001.1"/>
</dbReference>
<dbReference type="NCBIfam" id="TIGR01201">
    <property type="entry name" value="HU_rel"/>
    <property type="match status" value="1"/>
</dbReference>
<dbReference type="SUPFAM" id="SSF47729">
    <property type="entry name" value="IHF-like DNA-binding proteins"/>
    <property type="match status" value="1"/>
</dbReference>
<reference evidence="3 4" key="2">
    <citation type="journal article" date="2016" name="Int. J. Syst. Evol. Microbiol.">
        <title>Vitellibacter aquimaris sp. nov., a marine bacterium isolated from seawater.</title>
        <authorList>
            <person name="Thevarajoo S."/>
            <person name="Selvaratnam C."/>
            <person name="Goh K.M."/>
            <person name="Hong K.W."/>
            <person name="Chan X.Y."/>
            <person name="Chan K.G."/>
            <person name="Chong C.S."/>
        </authorList>
    </citation>
    <scope>NUCLEOTIDE SEQUENCE [LARGE SCALE GENOMIC DNA]</scope>
    <source>
        <strain evidence="3 4">D-24</strain>
    </source>
</reference>
<dbReference type="EMBL" id="JRWG01000001">
    <property type="protein sequence ID" value="KXO00970.1"/>
    <property type="molecule type" value="Genomic_DNA"/>
</dbReference>
<dbReference type="Pfam" id="PF18291">
    <property type="entry name" value="HU-HIG"/>
    <property type="match status" value="1"/>
</dbReference>
<dbReference type="InterPro" id="IPR005902">
    <property type="entry name" value="HU_DNA-bd_put"/>
</dbReference>
<organism evidence="3 4">
    <name type="scientific">Aequorivita aquimaris</name>
    <dbReference type="NCBI Taxonomy" id="1548749"/>
    <lineage>
        <taxon>Bacteria</taxon>
        <taxon>Pseudomonadati</taxon>
        <taxon>Bacteroidota</taxon>
        <taxon>Flavobacteriia</taxon>
        <taxon>Flavobacteriales</taxon>
        <taxon>Flavobacteriaceae</taxon>
        <taxon>Aequorivita</taxon>
    </lineage>
</organism>
<name>A0A137RLA1_9FLAO</name>
<keyword evidence="4" id="KW-1185">Reference proteome</keyword>
<evidence type="ECO:0000259" key="2">
    <source>
        <dbReference type="Pfam" id="PF18291"/>
    </source>
</evidence>
<dbReference type="InterPro" id="IPR010992">
    <property type="entry name" value="IHF-like_DNA-bd_dom_sf"/>
</dbReference>
<sequence>MVLLKPMERKNPQDVAAPPKFYAQAISQGITDLQRLAYLVSNQCTVREADCLAVLNALQHNVMDELAMGRVVQLGTLGNFQIGVRSEGTDVQEDLNVAAVRSAHVNFRPGPRFRTFLKTVRYRMTGS</sequence>
<evidence type="ECO:0000313" key="4">
    <source>
        <dbReference type="Proteomes" id="UP000070138"/>
    </source>
</evidence>
<evidence type="ECO:0000256" key="1">
    <source>
        <dbReference type="ARBA" id="ARBA00023125"/>
    </source>
</evidence>
<evidence type="ECO:0000313" key="3">
    <source>
        <dbReference type="EMBL" id="KXO00970.1"/>
    </source>
</evidence>